<dbReference type="Proteomes" id="UP000249794">
    <property type="component" value="Unassembled WGS sequence"/>
</dbReference>
<comment type="caution">
    <text evidence="1">The sequence shown here is derived from an EMBL/GenBank/DDBJ whole genome shotgun (WGS) entry which is preliminary data.</text>
</comment>
<proteinExistence type="predicted"/>
<dbReference type="EMBL" id="QBMP01000104">
    <property type="protein sequence ID" value="PZO55195.1"/>
    <property type="molecule type" value="Genomic_DNA"/>
</dbReference>
<accession>A0A2W4ZAC3</accession>
<evidence type="ECO:0000313" key="1">
    <source>
        <dbReference type="EMBL" id="PZO55195.1"/>
    </source>
</evidence>
<protein>
    <submittedName>
        <fullName evidence="1">Uncharacterized protein</fullName>
    </submittedName>
</protein>
<dbReference type="AlphaFoldDB" id="A0A2W4ZAC3"/>
<organism evidence="1 2">
    <name type="scientific">Phormidesmis priestleyi</name>
    <dbReference type="NCBI Taxonomy" id="268141"/>
    <lineage>
        <taxon>Bacteria</taxon>
        <taxon>Bacillati</taxon>
        <taxon>Cyanobacteriota</taxon>
        <taxon>Cyanophyceae</taxon>
        <taxon>Leptolyngbyales</taxon>
        <taxon>Leptolyngbyaceae</taxon>
        <taxon>Phormidesmis</taxon>
    </lineage>
</organism>
<gene>
    <name evidence="1" type="ORF">DCF15_11065</name>
</gene>
<reference evidence="1 2" key="2">
    <citation type="submission" date="2018-06" db="EMBL/GenBank/DDBJ databases">
        <title>Metagenomic assembly of (sub)arctic Cyanobacteria and their associated microbiome from non-axenic cultures.</title>
        <authorList>
            <person name="Baurain D."/>
        </authorList>
    </citation>
    <scope>NUCLEOTIDE SEQUENCE [LARGE SCALE GENOMIC DNA]</scope>
    <source>
        <strain evidence="1">ULC027bin1</strain>
    </source>
</reference>
<sequence>MMKRLAVGLLSVLSFAFPWGGALLLSTIPPAIAPAASASGFQPNPFQLVNMAYEGALVEQGIPGHLQLEQDYTAGRIRPRDLVMAAVQTGDLPESRLQDEGYINAVRSQMRSLMIDNRRGPFRH</sequence>
<evidence type="ECO:0000313" key="2">
    <source>
        <dbReference type="Proteomes" id="UP000249794"/>
    </source>
</evidence>
<name>A0A2W4ZAC3_9CYAN</name>
<reference evidence="2" key="1">
    <citation type="submission" date="2018-04" db="EMBL/GenBank/DDBJ databases">
        <authorList>
            <person name="Cornet L."/>
        </authorList>
    </citation>
    <scope>NUCLEOTIDE SEQUENCE [LARGE SCALE GENOMIC DNA]</scope>
</reference>